<gene>
    <name evidence="1" type="ORF">CLUG_00560</name>
</gene>
<evidence type="ECO:0000313" key="1">
    <source>
        <dbReference type="EMBL" id="EEQ36437.1"/>
    </source>
</evidence>
<dbReference type="VEuPathDB" id="FungiDB:CLUG_00560"/>
<reference evidence="1 2" key="1">
    <citation type="journal article" date="2009" name="Nature">
        <title>Evolution of pathogenicity and sexual reproduction in eight Candida genomes.</title>
        <authorList>
            <person name="Butler G."/>
            <person name="Rasmussen M.D."/>
            <person name="Lin M.F."/>
            <person name="Santos M.A."/>
            <person name="Sakthikumar S."/>
            <person name="Munro C.A."/>
            <person name="Rheinbay E."/>
            <person name="Grabherr M."/>
            <person name="Forche A."/>
            <person name="Reedy J.L."/>
            <person name="Agrafioti I."/>
            <person name="Arnaud M.B."/>
            <person name="Bates S."/>
            <person name="Brown A.J."/>
            <person name="Brunke S."/>
            <person name="Costanzo M.C."/>
            <person name="Fitzpatrick D.A."/>
            <person name="de Groot P.W."/>
            <person name="Harris D."/>
            <person name="Hoyer L.L."/>
            <person name="Hube B."/>
            <person name="Klis F.M."/>
            <person name="Kodira C."/>
            <person name="Lennard N."/>
            <person name="Logue M.E."/>
            <person name="Martin R."/>
            <person name="Neiman A.M."/>
            <person name="Nikolaou E."/>
            <person name="Quail M.A."/>
            <person name="Quinn J."/>
            <person name="Santos M.C."/>
            <person name="Schmitzberger F.F."/>
            <person name="Sherlock G."/>
            <person name="Shah P."/>
            <person name="Silverstein K.A."/>
            <person name="Skrzypek M.S."/>
            <person name="Soll D."/>
            <person name="Staggs R."/>
            <person name="Stansfield I."/>
            <person name="Stumpf M.P."/>
            <person name="Sudbery P.E."/>
            <person name="Srikantha T."/>
            <person name="Zeng Q."/>
            <person name="Berman J."/>
            <person name="Berriman M."/>
            <person name="Heitman J."/>
            <person name="Gow N.A."/>
            <person name="Lorenz M.C."/>
            <person name="Birren B.W."/>
            <person name="Kellis M."/>
            <person name="Cuomo C.A."/>
        </authorList>
    </citation>
    <scope>NUCLEOTIDE SEQUENCE [LARGE SCALE GENOMIC DNA]</scope>
    <source>
        <strain evidence="1 2">ATCC 42720</strain>
    </source>
</reference>
<protein>
    <submittedName>
        <fullName evidence="1">Uncharacterized protein</fullName>
    </submittedName>
</protein>
<organism evidence="1 2">
    <name type="scientific">Clavispora lusitaniae (strain ATCC 42720)</name>
    <name type="common">Yeast</name>
    <name type="synonym">Candida lusitaniae</name>
    <dbReference type="NCBI Taxonomy" id="306902"/>
    <lineage>
        <taxon>Eukaryota</taxon>
        <taxon>Fungi</taxon>
        <taxon>Dikarya</taxon>
        <taxon>Ascomycota</taxon>
        <taxon>Saccharomycotina</taxon>
        <taxon>Pichiomycetes</taxon>
        <taxon>Metschnikowiaceae</taxon>
        <taxon>Clavispora</taxon>
    </lineage>
</organism>
<dbReference type="EMBL" id="CH408076">
    <property type="protein sequence ID" value="EEQ36437.1"/>
    <property type="molecule type" value="Genomic_DNA"/>
</dbReference>
<proteinExistence type="predicted"/>
<sequence>MTSIKYQLDSYLSLVPCLYLRLYLIKWNSWCLLKITGDDKTKLASMKRKRPDLIYSKSTSNSEECLSPFASFTAILFVEHVQTCTLSTCTITCTFIFSVPFSVPLPPSCLYLLHPSFIDANRGTITDSRLSYSHLYLAQHQIRKHFNAHLYMPNIFVSH</sequence>
<dbReference type="AlphaFoldDB" id="C4XX87"/>
<dbReference type="InParanoid" id="C4XX87"/>
<evidence type="ECO:0000313" key="2">
    <source>
        <dbReference type="Proteomes" id="UP000007703"/>
    </source>
</evidence>
<name>C4XX87_CLAL4</name>
<dbReference type="KEGG" id="clu:CLUG_00560"/>
<accession>C4XX87</accession>
<dbReference type="Proteomes" id="UP000007703">
    <property type="component" value="Unassembled WGS sequence"/>
</dbReference>
<dbReference type="HOGENOM" id="CLU_1660551_0_0_1"/>